<sequence length="148" mass="16729">MFCKKSLFFLLPLFFCACSSVVSVKINNIENSNLNNRYDDVPVTAIVYQLKDIKKFEEASDTDLATREDGVLGKDKLDSIKTQIAPKDNIIAVKVDEEEVPYVGVLVLFANNTKKVTKIWAKTEDANGFGKNKYLKFEISKEGIKRIK</sequence>
<accession>A0A1W6BUP6</accession>
<proteinExistence type="predicted"/>
<dbReference type="Pfam" id="PF12790">
    <property type="entry name" value="T6SS-SciN"/>
    <property type="match status" value="1"/>
</dbReference>
<dbReference type="NCBIfam" id="TIGR03352">
    <property type="entry name" value="VI_chp_3"/>
    <property type="match status" value="1"/>
</dbReference>
<name>A0A1W6BUP6_9BACT</name>
<dbReference type="RefSeq" id="WP_027305852.1">
    <property type="nucleotide sequence ID" value="NZ_CP020867.1"/>
</dbReference>
<keyword evidence="1" id="KW-0732">Signal</keyword>
<gene>
    <name evidence="2" type="primary">tssJ</name>
    <name evidence="2" type="ORF">CCUN_0131</name>
</gene>
<protein>
    <submittedName>
        <fullName evidence="2">Type VI secretion system, membrane platform protein</fullName>
    </submittedName>
</protein>
<dbReference type="Proteomes" id="UP000192902">
    <property type="component" value="Chromosome"/>
</dbReference>
<dbReference type="OrthoDB" id="5360261at2"/>
<feature type="chain" id="PRO_5010853306" evidence="1">
    <location>
        <begin position="25"/>
        <end position="148"/>
    </location>
</feature>
<dbReference type="PROSITE" id="PS51257">
    <property type="entry name" value="PROKAR_LIPOPROTEIN"/>
    <property type="match status" value="1"/>
</dbReference>
<evidence type="ECO:0000313" key="3">
    <source>
        <dbReference type="Proteomes" id="UP000192902"/>
    </source>
</evidence>
<dbReference type="KEGG" id="ccun:CCUN_0131"/>
<dbReference type="InterPro" id="IPR017734">
    <property type="entry name" value="T6SS_SciN"/>
</dbReference>
<organism evidence="2 3">
    <name type="scientific">Campylobacter cuniculorum DSM 23162 = LMG 24588</name>
    <dbReference type="NCBI Taxonomy" id="1121267"/>
    <lineage>
        <taxon>Bacteria</taxon>
        <taxon>Pseudomonadati</taxon>
        <taxon>Campylobacterota</taxon>
        <taxon>Epsilonproteobacteria</taxon>
        <taxon>Campylobacterales</taxon>
        <taxon>Campylobacteraceae</taxon>
        <taxon>Campylobacter</taxon>
    </lineage>
</organism>
<dbReference type="Gene3D" id="2.60.40.4150">
    <property type="entry name" value="Type VI secretion system, lipoprotein SciN"/>
    <property type="match status" value="1"/>
</dbReference>
<feature type="signal peptide" evidence="1">
    <location>
        <begin position="1"/>
        <end position="24"/>
    </location>
</feature>
<evidence type="ECO:0000313" key="2">
    <source>
        <dbReference type="EMBL" id="ARJ55791.1"/>
    </source>
</evidence>
<dbReference type="STRING" id="1121267.CCUN_0131"/>
<dbReference type="AlphaFoldDB" id="A0A1W6BUP6"/>
<evidence type="ECO:0000256" key="1">
    <source>
        <dbReference type="SAM" id="SignalP"/>
    </source>
</evidence>
<reference evidence="2 3" key="1">
    <citation type="submission" date="2017-04" db="EMBL/GenBank/DDBJ databases">
        <title>Complete genome sequence of the Campylobacter cuniculorum type strain LMG24588.</title>
        <authorList>
            <person name="Miller W.G."/>
            <person name="Yee E."/>
            <person name="Revez J."/>
            <person name="Bono J.L."/>
            <person name="Rossi M."/>
        </authorList>
    </citation>
    <scope>NUCLEOTIDE SEQUENCE [LARGE SCALE GENOMIC DNA]</scope>
    <source>
        <strain evidence="2 3">LMG 24588</strain>
    </source>
</reference>
<dbReference type="InterPro" id="IPR038706">
    <property type="entry name" value="Type_VI_SciN-like_sf"/>
</dbReference>
<dbReference type="eggNOG" id="ENOG50318ZA">
    <property type="taxonomic scope" value="Bacteria"/>
</dbReference>
<dbReference type="EMBL" id="CP020867">
    <property type="protein sequence ID" value="ARJ55791.1"/>
    <property type="molecule type" value="Genomic_DNA"/>
</dbReference>